<dbReference type="EMBL" id="DS566035">
    <property type="status" value="NOT_ANNOTATED_CDS"/>
    <property type="molecule type" value="Genomic_DNA"/>
</dbReference>
<evidence type="ECO:0000259" key="1">
    <source>
        <dbReference type="Pfam" id="PF13358"/>
    </source>
</evidence>
<dbReference type="PANTHER" id="PTHR23022">
    <property type="entry name" value="TRANSPOSABLE ELEMENT-RELATED"/>
    <property type="match status" value="1"/>
</dbReference>
<dbReference type="VEuPathDB" id="FungiDB:KRP22_12027"/>
<accession>H3GQV4</accession>
<feature type="domain" description="Tc1-like transposase DDE" evidence="1">
    <location>
        <begin position="65"/>
        <end position="181"/>
    </location>
</feature>
<dbReference type="InParanoid" id="H3GQV4"/>
<evidence type="ECO:0000313" key="3">
    <source>
        <dbReference type="Proteomes" id="UP000005238"/>
    </source>
</evidence>
<proteinExistence type="predicted"/>
<protein>
    <recommendedName>
        <fullName evidence="1">Tc1-like transposase DDE domain-containing protein</fullName>
    </recommendedName>
</protein>
<organism evidence="2 3">
    <name type="scientific">Phytophthora ramorum</name>
    <name type="common">Sudden oak death agent</name>
    <dbReference type="NCBI Taxonomy" id="164328"/>
    <lineage>
        <taxon>Eukaryota</taxon>
        <taxon>Sar</taxon>
        <taxon>Stramenopiles</taxon>
        <taxon>Oomycota</taxon>
        <taxon>Peronosporomycetes</taxon>
        <taxon>Peronosporales</taxon>
        <taxon>Peronosporaceae</taxon>
        <taxon>Phytophthora</taxon>
    </lineage>
</organism>
<dbReference type="EnsemblProtists" id="Phyra79202">
    <property type="protein sequence ID" value="Phyra79202"/>
    <property type="gene ID" value="Phyra79202"/>
</dbReference>
<evidence type="ECO:0000313" key="2">
    <source>
        <dbReference type="EnsemblProtists" id="Phyra79202"/>
    </source>
</evidence>
<dbReference type="PANTHER" id="PTHR23022:SF129">
    <property type="entry name" value="TRANSPOSABLE ELEMENT TC3 TRANSPOSASE"/>
    <property type="match status" value="1"/>
</dbReference>
<reference evidence="2" key="2">
    <citation type="submission" date="2015-06" db="UniProtKB">
        <authorList>
            <consortium name="EnsemblProtists"/>
        </authorList>
    </citation>
    <scope>IDENTIFICATION</scope>
    <source>
        <strain evidence="2">Pr102</strain>
    </source>
</reference>
<dbReference type="InterPro" id="IPR052338">
    <property type="entry name" value="Transposase_5"/>
</dbReference>
<dbReference type="InterPro" id="IPR036397">
    <property type="entry name" value="RNaseH_sf"/>
</dbReference>
<dbReference type="Gene3D" id="3.30.420.10">
    <property type="entry name" value="Ribonuclease H-like superfamily/Ribonuclease H"/>
    <property type="match status" value="1"/>
</dbReference>
<dbReference type="Proteomes" id="UP000005238">
    <property type="component" value="Unassembled WGS sequence"/>
</dbReference>
<reference evidence="3" key="1">
    <citation type="journal article" date="2006" name="Science">
        <title>Phytophthora genome sequences uncover evolutionary origins and mechanisms of pathogenesis.</title>
        <authorList>
            <person name="Tyler B.M."/>
            <person name="Tripathy S."/>
            <person name="Zhang X."/>
            <person name="Dehal P."/>
            <person name="Jiang R.H."/>
            <person name="Aerts A."/>
            <person name="Arredondo F.D."/>
            <person name="Baxter L."/>
            <person name="Bensasson D."/>
            <person name="Beynon J.L."/>
            <person name="Chapman J."/>
            <person name="Damasceno C.M."/>
            <person name="Dorrance A.E."/>
            <person name="Dou D."/>
            <person name="Dickerman A.W."/>
            <person name="Dubchak I.L."/>
            <person name="Garbelotto M."/>
            <person name="Gijzen M."/>
            <person name="Gordon S.G."/>
            <person name="Govers F."/>
            <person name="Grunwald N.J."/>
            <person name="Huang W."/>
            <person name="Ivors K.L."/>
            <person name="Jones R.W."/>
            <person name="Kamoun S."/>
            <person name="Krampis K."/>
            <person name="Lamour K.H."/>
            <person name="Lee M.K."/>
            <person name="McDonald W.H."/>
            <person name="Medina M."/>
            <person name="Meijer H.J."/>
            <person name="Nordberg E.K."/>
            <person name="Maclean D.J."/>
            <person name="Ospina-Giraldo M.D."/>
            <person name="Morris P.F."/>
            <person name="Phuntumart V."/>
            <person name="Putnam N.H."/>
            <person name="Rash S."/>
            <person name="Rose J.K."/>
            <person name="Sakihama Y."/>
            <person name="Salamov A.A."/>
            <person name="Savidor A."/>
            <person name="Scheuring C.F."/>
            <person name="Smith B.M."/>
            <person name="Sobral B.W."/>
            <person name="Terry A."/>
            <person name="Torto-Alalibo T.A."/>
            <person name="Win J."/>
            <person name="Xu Z."/>
            <person name="Zhang H."/>
            <person name="Grigoriev I.V."/>
            <person name="Rokhsar D.S."/>
            <person name="Boore J.L."/>
        </authorList>
    </citation>
    <scope>NUCLEOTIDE SEQUENCE [LARGE SCALE GENOMIC DNA]</scope>
    <source>
        <strain evidence="3">Pr102</strain>
    </source>
</reference>
<dbReference type="HOGENOM" id="CLU_1405045_0_0_1"/>
<name>H3GQV4_PHYRM</name>
<dbReference type="Pfam" id="PF13358">
    <property type="entry name" value="DDE_3"/>
    <property type="match status" value="1"/>
</dbReference>
<sequence>MSPRDCRRVVRATRQGTLSSSGIKKQLQLTISSRTVRRFLNSTELFKYVTMNKAPKLTGAHQDDPKVRFSRQHGGRSVMVWGGFWADGTTALALLEGTQDSHVYIYTLSEHLPPAAHRRFGTEFTFQQDNASIHSSKATKAFLNEHLEKIMKSPALSPDLNPIENIWGYLMGKVYGGARQYLTKQDLIAEIKVL</sequence>
<dbReference type="InterPro" id="IPR038717">
    <property type="entry name" value="Tc1-like_DDE_dom"/>
</dbReference>
<dbReference type="AlphaFoldDB" id="H3GQV4"/>
<dbReference type="VEuPathDB" id="FungiDB:KRP23_6927"/>
<dbReference type="GO" id="GO:0003676">
    <property type="term" value="F:nucleic acid binding"/>
    <property type="evidence" value="ECO:0007669"/>
    <property type="project" value="InterPro"/>
</dbReference>
<keyword evidence="3" id="KW-1185">Reference proteome</keyword>